<dbReference type="RefSeq" id="WP_377006451.1">
    <property type="nucleotide sequence ID" value="NZ_JBHSLV010000007.1"/>
</dbReference>
<dbReference type="Proteomes" id="UP001596104">
    <property type="component" value="Unassembled WGS sequence"/>
</dbReference>
<comment type="caution">
    <text evidence="1">The sequence shown here is derived from an EMBL/GenBank/DDBJ whole genome shotgun (WGS) entry which is preliminary data.</text>
</comment>
<protein>
    <submittedName>
        <fullName evidence="1">Uncharacterized protein</fullName>
    </submittedName>
</protein>
<reference evidence="2" key="1">
    <citation type="journal article" date="2019" name="Int. J. Syst. Evol. Microbiol.">
        <title>The Global Catalogue of Microorganisms (GCM) 10K type strain sequencing project: providing services to taxonomists for standard genome sequencing and annotation.</title>
        <authorList>
            <consortium name="The Broad Institute Genomics Platform"/>
            <consortium name="The Broad Institute Genome Sequencing Center for Infectious Disease"/>
            <person name="Wu L."/>
            <person name="Ma J."/>
        </authorList>
    </citation>
    <scope>NUCLEOTIDE SEQUENCE [LARGE SCALE GENOMIC DNA]</scope>
    <source>
        <strain evidence="2">CGMCC 1.16326</strain>
    </source>
</reference>
<dbReference type="EMBL" id="JBHSLV010000007">
    <property type="protein sequence ID" value="MFC5391646.1"/>
    <property type="molecule type" value="Genomic_DNA"/>
</dbReference>
<proteinExistence type="predicted"/>
<keyword evidence="2" id="KW-1185">Reference proteome</keyword>
<dbReference type="SUPFAM" id="SSF46689">
    <property type="entry name" value="Homeodomain-like"/>
    <property type="match status" value="1"/>
</dbReference>
<organism evidence="1 2">
    <name type="scientific">Bosea vestrisii</name>
    <dbReference type="NCBI Taxonomy" id="151416"/>
    <lineage>
        <taxon>Bacteria</taxon>
        <taxon>Pseudomonadati</taxon>
        <taxon>Pseudomonadota</taxon>
        <taxon>Alphaproteobacteria</taxon>
        <taxon>Hyphomicrobiales</taxon>
        <taxon>Boseaceae</taxon>
        <taxon>Bosea</taxon>
    </lineage>
</organism>
<name>A0ABW0H3P6_9HYPH</name>
<gene>
    <name evidence="1" type="ORF">ACFPPC_03205</name>
</gene>
<sequence length="215" mass="23137">MTAPVSNTEAVRAQVLPLALQCLPYREIARRLQLSPGVVSTTIYRLRKAGQLPPAPPQVQQGSIGQRLLEEIKAAGGTGLSRRVVIDRAGAQAQAVRRALRHLLKYGLIRREPDGLLLAADAERLPAEPETLGERRAADGPLANVVSYALTLVQAGSPNRATLFLMRAAERIDGGREPRAPEAVNLLALADLIRFGEGRTYSGKIERIAIEGSDA</sequence>
<evidence type="ECO:0000313" key="1">
    <source>
        <dbReference type="EMBL" id="MFC5391646.1"/>
    </source>
</evidence>
<accession>A0ABW0H3P6</accession>
<evidence type="ECO:0000313" key="2">
    <source>
        <dbReference type="Proteomes" id="UP001596104"/>
    </source>
</evidence>
<dbReference type="InterPro" id="IPR009057">
    <property type="entry name" value="Homeodomain-like_sf"/>
</dbReference>